<comment type="caution">
    <text evidence="2">The sequence shown here is derived from an EMBL/GenBank/DDBJ whole genome shotgun (WGS) entry which is preliminary data.</text>
</comment>
<evidence type="ECO:0000259" key="1">
    <source>
        <dbReference type="Pfam" id="PF01850"/>
    </source>
</evidence>
<accession>A0A0B4CUM9</accession>
<protein>
    <submittedName>
        <fullName evidence="2">Twitching motility protein PilT</fullName>
    </submittedName>
</protein>
<dbReference type="Pfam" id="PF01850">
    <property type="entry name" value="PIN"/>
    <property type="match status" value="1"/>
</dbReference>
<dbReference type="Proteomes" id="UP000031166">
    <property type="component" value="Unassembled WGS sequence"/>
</dbReference>
<feature type="domain" description="PIN" evidence="1">
    <location>
        <begin position="4"/>
        <end position="118"/>
    </location>
</feature>
<dbReference type="RefSeq" id="WP_039247916.1">
    <property type="nucleotide sequence ID" value="NZ_JWSY01000029.1"/>
</dbReference>
<name>A0A0B4CUM9_9CAUL</name>
<dbReference type="AlphaFoldDB" id="A0A0B4CUM9"/>
<dbReference type="PANTHER" id="PTHR36173">
    <property type="entry name" value="RIBONUCLEASE VAPC16-RELATED"/>
    <property type="match status" value="1"/>
</dbReference>
<dbReference type="PANTHER" id="PTHR36173:SF2">
    <property type="entry name" value="RIBONUCLEASE VAPC16"/>
    <property type="match status" value="1"/>
</dbReference>
<sequence>MKLLIDTHLLLWASEDRARLPVQAADLMADPDNDLIFSAVNIWEIVVKRGLNRADFGVDPLAFRRRLLAAGYEEIPVTSLHTLELSGLPLIHRDPFDRLLIAQAIAESAQLVTADGQIAFYPGPILKV</sequence>
<evidence type="ECO:0000313" key="3">
    <source>
        <dbReference type="Proteomes" id="UP000031166"/>
    </source>
</evidence>
<dbReference type="InterPro" id="IPR052919">
    <property type="entry name" value="TA_system_RNase"/>
</dbReference>
<dbReference type="InterPro" id="IPR041705">
    <property type="entry name" value="PIN_Sll0205"/>
</dbReference>
<dbReference type="CDD" id="cd09872">
    <property type="entry name" value="PIN_Sll0205-like"/>
    <property type="match status" value="1"/>
</dbReference>
<dbReference type="Gene3D" id="3.40.50.1010">
    <property type="entry name" value="5'-nuclease"/>
    <property type="match status" value="1"/>
</dbReference>
<dbReference type="InterPro" id="IPR029060">
    <property type="entry name" value="PIN-like_dom_sf"/>
</dbReference>
<dbReference type="SUPFAM" id="SSF88723">
    <property type="entry name" value="PIN domain-like"/>
    <property type="match status" value="1"/>
</dbReference>
<dbReference type="InterPro" id="IPR002716">
    <property type="entry name" value="PIN_dom"/>
</dbReference>
<dbReference type="EMBL" id="JWSY01000029">
    <property type="protein sequence ID" value="KIC55795.1"/>
    <property type="molecule type" value="Genomic_DNA"/>
</dbReference>
<reference evidence="2 3" key="1">
    <citation type="submission" date="2014-12" db="EMBL/GenBank/DDBJ databases">
        <title>Genome sequencing of Brevundimonas nasdae TPW30.</title>
        <authorList>
            <person name="Tan P.W."/>
            <person name="Chan K.-G."/>
        </authorList>
    </citation>
    <scope>NUCLEOTIDE SEQUENCE [LARGE SCALE GENOMIC DNA]</scope>
    <source>
        <strain evidence="2 3">TPW30</strain>
    </source>
</reference>
<proteinExistence type="predicted"/>
<evidence type="ECO:0000313" key="2">
    <source>
        <dbReference type="EMBL" id="KIC55795.1"/>
    </source>
</evidence>
<dbReference type="STRING" id="172043.RM53_14585"/>
<organism evidence="2 3">
    <name type="scientific">Brevundimonas nasdae</name>
    <dbReference type="NCBI Taxonomy" id="172043"/>
    <lineage>
        <taxon>Bacteria</taxon>
        <taxon>Pseudomonadati</taxon>
        <taxon>Pseudomonadota</taxon>
        <taxon>Alphaproteobacteria</taxon>
        <taxon>Caulobacterales</taxon>
        <taxon>Caulobacteraceae</taxon>
        <taxon>Brevundimonas</taxon>
    </lineage>
</organism>
<gene>
    <name evidence="2" type="ORF">RM53_14585</name>
</gene>